<dbReference type="SUPFAM" id="SSF74982">
    <property type="entry name" value="Small protein B (SmpB)"/>
    <property type="match status" value="1"/>
</dbReference>
<dbReference type="GO" id="GO:0003723">
    <property type="term" value="F:RNA binding"/>
    <property type="evidence" value="ECO:0007669"/>
    <property type="project" value="UniProtKB-KW"/>
</dbReference>
<keyword evidence="2" id="KW-0694">RNA-binding</keyword>
<evidence type="ECO:0000313" key="3">
    <source>
        <dbReference type="EMBL" id="GAH81085.1"/>
    </source>
</evidence>
<accession>X1JHW3</accession>
<keyword evidence="1" id="KW-0963">Cytoplasm</keyword>
<protein>
    <recommendedName>
        <fullName evidence="4">SsrA-binding protein</fullName>
    </recommendedName>
</protein>
<dbReference type="InterPro" id="IPR000037">
    <property type="entry name" value="SsrA-bd_prot"/>
</dbReference>
<dbReference type="NCBIfam" id="NF003843">
    <property type="entry name" value="PRK05422.1"/>
    <property type="match status" value="1"/>
</dbReference>
<dbReference type="PANTHER" id="PTHR30308:SF2">
    <property type="entry name" value="SSRA-BINDING PROTEIN"/>
    <property type="match status" value="1"/>
</dbReference>
<proteinExistence type="inferred from homology"/>
<dbReference type="Gene3D" id="2.40.280.10">
    <property type="match status" value="1"/>
</dbReference>
<dbReference type="Pfam" id="PF01668">
    <property type="entry name" value="SmpB"/>
    <property type="match status" value="1"/>
</dbReference>
<dbReference type="PANTHER" id="PTHR30308">
    <property type="entry name" value="TMRNA-BINDING COMPONENT OF TRANS-TRANSLATION TAGGING COMPLEX"/>
    <property type="match status" value="1"/>
</dbReference>
<name>X1JHW3_9ZZZZ</name>
<dbReference type="InterPro" id="IPR023620">
    <property type="entry name" value="SmpB"/>
</dbReference>
<sequence>MKKIKLLKLIKMENKIIIATNRKAYRNYIIEEKYEAGMVLEGSEVKSVRSRNVNFKDSYATVKNGEVILHSLHISPYNKIGYERIVPDKDRKLLLNRREINRIMGRTTERGYTIIPLKIYLKGKYVKVELGLAKGKKKYDKRRDIMKREYEREKERALKNYKKVV</sequence>
<evidence type="ECO:0000256" key="1">
    <source>
        <dbReference type="ARBA" id="ARBA00022490"/>
    </source>
</evidence>
<dbReference type="AlphaFoldDB" id="X1JHW3"/>
<dbReference type="NCBIfam" id="TIGR00086">
    <property type="entry name" value="smpB"/>
    <property type="match status" value="1"/>
</dbReference>
<dbReference type="CDD" id="cd09294">
    <property type="entry name" value="SmpB"/>
    <property type="match status" value="1"/>
</dbReference>
<reference evidence="3" key="1">
    <citation type="journal article" date="2014" name="Front. Microbiol.">
        <title>High frequency of phylogenetically diverse reductive dehalogenase-homologous genes in deep subseafloor sedimentary metagenomes.</title>
        <authorList>
            <person name="Kawai M."/>
            <person name="Futagami T."/>
            <person name="Toyoda A."/>
            <person name="Takaki Y."/>
            <person name="Nishi S."/>
            <person name="Hori S."/>
            <person name="Arai W."/>
            <person name="Tsubouchi T."/>
            <person name="Morono Y."/>
            <person name="Uchiyama I."/>
            <person name="Ito T."/>
            <person name="Fujiyama A."/>
            <person name="Inagaki F."/>
            <person name="Takami H."/>
        </authorList>
    </citation>
    <scope>NUCLEOTIDE SEQUENCE</scope>
    <source>
        <strain evidence="3">Expedition CK06-06</strain>
    </source>
</reference>
<dbReference type="EMBL" id="BARU01035481">
    <property type="protein sequence ID" value="GAH81085.1"/>
    <property type="molecule type" value="Genomic_DNA"/>
</dbReference>
<comment type="caution">
    <text evidence="3">The sequence shown here is derived from an EMBL/GenBank/DDBJ whole genome shotgun (WGS) entry which is preliminary data.</text>
</comment>
<dbReference type="InterPro" id="IPR020081">
    <property type="entry name" value="SsrA-bd_prot_CS"/>
</dbReference>
<organism evidence="3">
    <name type="scientific">marine sediment metagenome</name>
    <dbReference type="NCBI Taxonomy" id="412755"/>
    <lineage>
        <taxon>unclassified sequences</taxon>
        <taxon>metagenomes</taxon>
        <taxon>ecological metagenomes</taxon>
    </lineage>
</organism>
<dbReference type="HAMAP" id="MF_00023">
    <property type="entry name" value="SmpB"/>
    <property type="match status" value="1"/>
</dbReference>
<gene>
    <name evidence="3" type="ORF">S03H2_55537</name>
</gene>
<dbReference type="GO" id="GO:0070930">
    <property type="term" value="P:trans-translation-dependent protein tagging"/>
    <property type="evidence" value="ECO:0007669"/>
    <property type="project" value="TreeGrafter"/>
</dbReference>
<dbReference type="PROSITE" id="PS01317">
    <property type="entry name" value="SSRP"/>
    <property type="match status" value="1"/>
</dbReference>
<evidence type="ECO:0008006" key="4">
    <source>
        <dbReference type="Google" id="ProtNLM"/>
    </source>
</evidence>
<evidence type="ECO:0000256" key="2">
    <source>
        <dbReference type="ARBA" id="ARBA00022884"/>
    </source>
</evidence>
<dbReference type="GO" id="GO:0005829">
    <property type="term" value="C:cytosol"/>
    <property type="evidence" value="ECO:0007669"/>
    <property type="project" value="TreeGrafter"/>
</dbReference>